<accession>A0A811SBV7</accession>
<name>A0A811SBV7_9POAL</name>
<feature type="region of interest" description="Disordered" evidence="1">
    <location>
        <begin position="84"/>
        <end position="109"/>
    </location>
</feature>
<protein>
    <submittedName>
        <fullName evidence="2">Uncharacterized protein</fullName>
    </submittedName>
</protein>
<proteinExistence type="predicted"/>
<comment type="caution">
    <text evidence="2">The sequence shown here is derived from an EMBL/GenBank/DDBJ whole genome shotgun (WGS) entry which is preliminary data.</text>
</comment>
<sequence length="118" mass="13731">MTNWAAAGGKRAIYYLVDDYRTQRQLHQKLYAYQNSEEVQSSIAVAVDDIGLVDSDNDIVNHHDEDMMTDVELWQQLESELYRRREGEDDEMEEQDHKRHGGTSTNSFSSFFSCKGIY</sequence>
<dbReference type="EMBL" id="CAJGYO010000019">
    <property type="protein sequence ID" value="CAD6340147.1"/>
    <property type="molecule type" value="Genomic_DNA"/>
</dbReference>
<reference evidence="2" key="1">
    <citation type="submission" date="2020-10" db="EMBL/GenBank/DDBJ databases">
        <authorList>
            <person name="Han B."/>
            <person name="Lu T."/>
            <person name="Zhao Q."/>
            <person name="Huang X."/>
            <person name="Zhao Y."/>
        </authorList>
    </citation>
    <scope>NUCLEOTIDE SEQUENCE</scope>
</reference>
<dbReference type="AlphaFoldDB" id="A0A811SBV7"/>
<evidence type="ECO:0000313" key="2">
    <source>
        <dbReference type="EMBL" id="CAD6340147.1"/>
    </source>
</evidence>
<gene>
    <name evidence="2" type="ORF">NCGR_LOCUS64245</name>
</gene>
<organism evidence="2 3">
    <name type="scientific">Miscanthus lutarioriparius</name>
    <dbReference type="NCBI Taxonomy" id="422564"/>
    <lineage>
        <taxon>Eukaryota</taxon>
        <taxon>Viridiplantae</taxon>
        <taxon>Streptophyta</taxon>
        <taxon>Embryophyta</taxon>
        <taxon>Tracheophyta</taxon>
        <taxon>Spermatophyta</taxon>
        <taxon>Magnoliopsida</taxon>
        <taxon>Liliopsida</taxon>
        <taxon>Poales</taxon>
        <taxon>Poaceae</taxon>
        <taxon>PACMAD clade</taxon>
        <taxon>Panicoideae</taxon>
        <taxon>Andropogonodae</taxon>
        <taxon>Andropogoneae</taxon>
        <taxon>Saccharinae</taxon>
        <taxon>Miscanthus</taxon>
    </lineage>
</organism>
<evidence type="ECO:0000256" key="1">
    <source>
        <dbReference type="SAM" id="MobiDB-lite"/>
    </source>
</evidence>
<keyword evidence="3" id="KW-1185">Reference proteome</keyword>
<dbReference type="Proteomes" id="UP000604825">
    <property type="component" value="Unassembled WGS sequence"/>
</dbReference>
<evidence type="ECO:0000313" key="3">
    <source>
        <dbReference type="Proteomes" id="UP000604825"/>
    </source>
</evidence>